<proteinExistence type="inferred from homology"/>
<sequence>MVRKVISLDPFRTFHFFSDRVMVRKVISLFSALQRPALFGMIHVPALPGTPNNTLTVPAILDVVRKEAEIYHNAGVDGVIVENMHDLPYVRADRIGPEIVSAMSMACSTVASVCRHGKKESVLGVQILAGANREAMAVAHATGFDFIRAEGFVFSHVADEGWMDACAGDLLRYRKMIGADHVAVFTDLKKKHCAHSVTSDVSLGETAKAAEFFHADGVILTGVATGTKANEAELKELVDATSLPVLIGSGIDVWNTKEYKAAKGFIVGSSLKKNGDWKGELCADKVKRLVHAEMTVHYLLIMCACTLFASAASAPTEGVTVAIPEHQDDYDGGFFQLTPLRATPIPHSAPRLREEHFPQKRESRGPSNDLISDIFYMTAVDSKMDDLLERMDEMKDLISRSLSIRKKTRRELLSQILTASQNERKL</sequence>
<feature type="compositionally biased region" description="Basic and acidic residues" evidence="2">
    <location>
        <begin position="351"/>
        <end position="364"/>
    </location>
</feature>
<protein>
    <submittedName>
        <fullName evidence="3">Uncharacterized protein</fullName>
    </submittedName>
</protein>
<dbReference type="AlphaFoldDB" id="A0A2A6C6N3"/>
<evidence type="ECO:0000313" key="3">
    <source>
        <dbReference type="EnsemblMetazoa" id="PPA03010.1"/>
    </source>
</evidence>
<reference evidence="3" key="2">
    <citation type="submission" date="2022-06" db="UniProtKB">
        <authorList>
            <consortium name="EnsemblMetazoa"/>
        </authorList>
    </citation>
    <scope>IDENTIFICATION</scope>
    <source>
        <strain evidence="3">PS312</strain>
    </source>
</reference>
<keyword evidence="4" id="KW-1185">Reference proteome</keyword>
<dbReference type="Proteomes" id="UP000005239">
    <property type="component" value="Unassembled WGS sequence"/>
</dbReference>
<evidence type="ECO:0000256" key="1">
    <source>
        <dbReference type="ARBA" id="ARBA00006007"/>
    </source>
</evidence>
<dbReference type="PANTHER" id="PTHR21381:SF3">
    <property type="entry name" value="SGC REGION PROTEIN SGCQ-RELATED"/>
    <property type="match status" value="1"/>
</dbReference>
<dbReference type="EnsemblMetazoa" id="PPA03010.1">
    <property type="protein sequence ID" value="PPA03010.1"/>
    <property type="gene ID" value="WBGene00092564"/>
</dbReference>
<evidence type="ECO:0000256" key="2">
    <source>
        <dbReference type="SAM" id="MobiDB-lite"/>
    </source>
</evidence>
<dbReference type="NCBIfam" id="TIGR00259">
    <property type="entry name" value="thylakoid_BtpA"/>
    <property type="match status" value="1"/>
</dbReference>
<dbReference type="OrthoDB" id="10045006at2759"/>
<reference evidence="4" key="1">
    <citation type="journal article" date="2008" name="Nat. Genet.">
        <title>The Pristionchus pacificus genome provides a unique perspective on nematode lifestyle and parasitism.</title>
        <authorList>
            <person name="Dieterich C."/>
            <person name="Clifton S.W."/>
            <person name="Schuster L.N."/>
            <person name="Chinwalla A."/>
            <person name="Delehaunty K."/>
            <person name="Dinkelacker I."/>
            <person name="Fulton L."/>
            <person name="Fulton R."/>
            <person name="Godfrey J."/>
            <person name="Minx P."/>
            <person name="Mitreva M."/>
            <person name="Roeseler W."/>
            <person name="Tian H."/>
            <person name="Witte H."/>
            <person name="Yang S.P."/>
            <person name="Wilson R.K."/>
            <person name="Sommer R.J."/>
        </authorList>
    </citation>
    <scope>NUCLEOTIDE SEQUENCE [LARGE SCALE GENOMIC DNA]</scope>
    <source>
        <strain evidence="4">PS312</strain>
    </source>
</reference>
<accession>A0A8R1Y7S1</accession>
<dbReference type="PANTHER" id="PTHR21381">
    <property type="entry name" value="ZGC:162297"/>
    <property type="match status" value="1"/>
</dbReference>
<organism evidence="3 4">
    <name type="scientific">Pristionchus pacificus</name>
    <name type="common">Parasitic nematode worm</name>
    <dbReference type="NCBI Taxonomy" id="54126"/>
    <lineage>
        <taxon>Eukaryota</taxon>
        <taxon>Metazoa</taxon>
        <taxon>Ecdysozoa</taxon>
        <taxon>Nematoda</taxon>
        <taxon>Chromadorea</taxon>
        <taxon>Rhabditida</taxon>
        <taxon>Rhabditina</taxon>
        <taxon>Diplogasteromorpha</taxon>
        <taxon>Diplogasteroidea</taxon>
        <taxon>Neodiplogasteridae</taxon>
        <taxon>Pristionchus</taxon>
    </lineage>
</organism>
<accession>A0A2A6C6N3</accession>
<comment type="similarity">
    <text evidence="1">Belongs to the BtpA family.</text>
</comment>
<dbReference type="SUPFAM" id="SSF51366">
    <property type="entry name" value="Ribulose-phoshate binding barrel"/>
    <property type="match status" value="1"/>
</dbReference>
<dbReference type="InterPro" id="IPR005137">
    <property type="entry name" value="BtpA"/>
</dbReference>
<feature type="region of interest" description="Disordered" evidence="2">
    <location>
        <begin position="349"/>
        <end position="368"/>
    </location>
</feature>
<dbReference type="Pfam" id="PF03437">
    <property type="entry name" value="BtpA"/>
    <property type="match status" value="1"/>
</dbReference>
<name>A0A2A6C6N3_PRIPA</name>
<dbReference type="InterPro" id="IPR011060">
    <property type="entry name" value="RibuloseP-bd_barrel"/>
</dbReference>
<evidence type="ECO:0000313" key="4">
    <source>
        <dbReference type="Proteomes" id="UP000005239"/>
    </source>
</evidence>
<gene>
    <name evidence="3" type="primary">WBGene00092564</name>
</gene>